<keyword evidence="2" id="KW-1185">Reference proteome</keyword>
<proteinExistence type="predicted"/>
<accession>A0A4Z2HG74</accession>
<dbReference type="AlphaFoldDB" id="A0A4Z2HG74"/>
<organism evidence="1 2">
    <name type="scientific">Liparis tanakae</name>
    <name type="common">Tanaka's snailfish</name>
    <dbReference type="NCBI Taxonomy" id="230148"/>
    <lineage>
        <taxon>Eukaryota</taxon>
        <taxon>Metazoa</taxon>
        <taxon>Chordata</taxon>
        <taxon>Craniata</taxon>
        <taxon>Vertebrata</taxon>
        <taxon>Euteleostomi</taxon>
        <taxon>Actinopterygii</taxon>
        <taxon>Neopterygii</taxon>
        <taxon>Teleostei</taxon>
        <taxon>Neoteleostei</taxon>
        <taxon>Acanthomorphata</taxon>
        <taxon>Eupercaria</taxon>
        <taxon>Perciformes</taxon>
        <taxon>Cottioidei</taxon>
        <taxon>Cottales</taxon>
        <taxon>Liparidae</taxon>
        <taxon>Liparis</taxon>
    </lineage>
</organism>
<name>A0A4Z2HG74_9TELE</name>
<sequence length="76" mass="8256">MYQPYTEALWVGTKKRLTTSLKTGALSMDASSCSWLMCVSGSMAFSDSMPRANSCPASLPSFSPAVSVKSWRPSRE</sequence>
<reference evidence="1 2" key="1">
    <citation type="submission" date="2019-03" db="EMBL/GenBank/DDBJ databases">
        <title>First draft genome of Liparis tanakae, snailfish: a comprehensive survey of snailfish specific genes.</title>
        <authorList>
            <person name="Kim W."/>
            <person name="Song I."/>
            <person name="Jeong J.-H."/>
            <person name="Kim D."/>
            <person name="Kim S."/>
            <person name="Ryu S."/>
            <person name="Song J.Y."/>
            <person name="Lee S.K."/>
        </authorList>
    </citation>
    <scope>NUCLEOTIDE SEQUENCE [LARGE SCALE GENOMIC DNA]</scope>
    <source>
        <tissue evidence="1">Muscle</tissue>
    </source>
</reference>
<evidence type="ECO:0000313" key="1">
    <source>
        <dbReference type="EMBL" id="TNN64878.1"/>
    </source>
</evidence>
<protein>
    <submittedName>
        <fullName evidence="1">Uncharacterized protein</fullName>
    </submittedName>
</protein>
<comment type="caution">
    <text evidence="1">The sequence shown here is derived from an EMBL/GenBank/DDBJ whole genome shotgun (WGS) entry which is preliminary data.</text>
</comment>
<evidence type="ECO:0000313" key="2">
    <source>
        <dbReference type="Proteomes" id="UP000314294"/>
    </source>
</evidence>
<dbReference type="Proteomes" id="UP000314294">
    <property type="component" value="Unassembled WGS sequence"/>
</dbReference>
<gene>
    <name evidence="1" type="ORF">EYF80_024876</name>
</gene>
<dbReference type="EMBL" id="SRLO01000244">
    <property type="protein sequence ID" value="TNN64878.1"/>
    <property type="molecule type" value="Genomic_DNA"/>
</dbReference>